<evidence type="ECO:0000313" key="1">
    <source>
        <dbReference type="EMBL" id="CAB4131681.1"/>
    </source>
</evidence>
<gene>
    <name evidence="1" type="ORF">UFOVP127_214</name>
    <name evidence="2" type="ORF">UFOVP276_77</name>
</gene>
<accession>A0A6J5LLG9</accession>
<organism evidence="2">
    <name type="scientific">uncultured Caudovirales phage</name>
    <dbReference type="NCBI Taxonomy" id="2100421"/>
    <lineage>
        <taxon>Viruses</taxon>
        <taxon>Duplodnaviria</taxon>
        <taxon>Heunggongvirae</taxon>
        <taxon>Uroviricota</taxon>
        <taxon>Caudoviricetes</taxon>
        <taxon>Peduoviridae</taxon>
        <taxon>Maltschvirus</taxon>
        <taxon>Maltschvirus maltsch</taxon>
    </lineage>
</organism>
<reference evidence="2" key="1">
    <citation type="submission" date="2020-04" db="EMBL/GenBank/DDBJ databases">
        <authorList>
            <person name="Chiriac C."/>
            <person name="Salcher M."/>
            <person name="Ghai R."/>
            <person name="Kavagutti S V."/>
        </authorList>
    </citation>
    <scope>NUCLEOTIDE SEQUENCE</scope>
</reference>
<dbReference type="EMBL" id="LR796249">
    <property type="protein sequence ID" value="CAB4131681.1"/>
    <property type="molecule type" value="Genomic_DNA"/>
</dbReference>
<evidence type="ECO:0000313" key="2">
    <source>
        <dbReference type="EMBL" id="CAB4135115.1"/>
    </source>
</evidence>
<name>A0A6J5LLG9_9CAUD</name>
<proteinExistence type="predicted"/>
<sequence>MGLSGYERKAAKRTAAVTHMKFITEAHMAGMLNGLKKEAGMADLVSRGAKRIAPGLATVGKTFPSLGTRVGQTLAGGAVGGAIGAATGEEGNRLHRGVMGGLVGASAVGLGHMATQSGRDAAKKSMGNLWERSKYQFTGKGLEGSPTARIQRAREIGLIPQAGNAAVDAAQEHALNKDWLSLPGAVHGLVTQPGQVLKNSWNRMDGVGKGLTAAGGALTAADLIQKPDPAGPGRLEKGLGGIASTIGFTAGPAGILPGMLLGGWAGKAGQRVGRVGDRLIGHNPAAAMAENNMAAAPMYEGAA</sequence>
<dbReference type="EMBL" id="LR796294">
    <property type="protein sequence ID" value="CAB4135115.1"/>
    <property type="molecule type" value="Genomic_DNA"/>
</dbReference>
<protein>
    <submittedName>
        <fullName evidence="2">Uncharacterized protein</fullName>
    </submittedName>
</protein>